<organism evidence="2">
    <name type="scientific">marine metagenome</name>
    <dbReference type="NCBI Taxonomy" id="408172"/>
    <lineage>
        <taxon>unclassified sequences</taxon>
        <taxon>metagenomes</taxon>
        <taxon>ecological metagenomes</taxon>
    </lineage>
</organism>
<feature type="region of interest" description="Disordered" evidence="1">
    <location>
        <begin position="1"/>
        <end position="24"/>
    </location>
</feature>
<sequence>MHARLVVESHSPASNSLSNCHLDGTNKIRTIAAETETTDPAEEGRIDRIRQHRSRYQKKLMPAQRGTNHLSSILGSRADQGVPFWEGRYPSL</sequence>
<proteinExistence type="predicted"/>
<accession>A0A383B0Z7</accession>
<reference evidence="2" key="1">
    <citation type="submission" date="2018-05" db="EMBL/GenBank/DDBJ databases">
        <authorList>
            <person name="Lanie J.A."/>
            <person name="Ng W.-L."/>
            <person name="Kazmierczak K.M."/>
            <person name="Andrzejewski T.M."/>
            <person name="Davidsen T.M."/>
            <person name="Wayne K.J."/>
            <person name="Tettelin H."/>
            <person name="Glass J.I."/>
            <person name="Rusch D."/>
            <person name="Podicherti R."/>
            <person name="Tsui H.-C.T."/>
            <person name="Winkler M.E."/>
        </authorList>
    </citation>
    <scope>NUCLEOTIDE SEQUENCE</scope>
</reference>
<feature type="non-terminal residue" evidence="2">
    <location>
        <position position="92"/>
    </location>
</feature>
<dbReference type="EMBL" id="UINC01196506">
    <property type="protein sequence ID" value="SVE13541.1"/>
    <property type="molecule type" value="Genomic_DNA"/>
</dbReference>
<evidence type="ECO:0000256" key="1">
    <source>
        <dbReference type="SAM" id="MobiDB-lite"/>
    </source>
</evidence>
<evidence type="ECO:0000313" key="2">
    <source>
        <dbReference type="EMBL" id="SVE13541.1"/>
    </source>
</evidence>
<name>A0A383B0Z7_9ZZZZ</name>
<protein>
    <submittedName>
        <fullName evidence="2">Uncharacterized protein</fullName>
    </submittedName>
</protein>
<gene>
    <name evidence="2" type="ORF">METZ01_LOCUS466395</name>
</gene>
<dbReference type="AlphaFoldDB" id="A0A383B0Z7"/>